<sequence length="122" mass="13116">METSYSEPKVASHSQQAKASLAREEGPDVGHWNCPQKSKVSGFHAGLDHLDLAVPVVTASSFRMALSKQEASHHFRAACGAPARPLSPQNAETSGRLEQQLLRFPQGHYNVSLGASPSLDEP</sequence>
<accession>A0ABQ9VHC7</accession>
<gene>
    <name evidence="2" type="ORF">P7K49_013948</name>
</gene>
<reference evidence="2 3" key="1">
    <citation type="submission" date="2023-05" db="EMBL/GenBank/DDBJ databases">
        <title>B98-5 Cell Line De Novo Hybrid Assembly: An Optical Mapping Approach.</title>
        <authorList>
            <person name="Kananen K."/>
            <person name="Auerbach J.A."/>
            <person name="Kautto E."/>
            <person name="Blachly J.S."/>
        </authorList>
    </citation>
    <scope>NUCLEOTIDE SEQUENCE [LARGE SCALE GENOMIC DNA]</scope>
    <source>
        <strain evidence="2">B95-8</strain>
        <tissue evidence="2">Cell line</tissue>
    </source>
</reference>
<dbReference type="EMBL" id="JASSZA010000006">
    <property type="protein sequence ID" value="KAK2108783.1"/>
    <property type="molecule type" value="Genomic_DNA"/>
</dbReference>
<feature type="compositionally biased region" description="Polar residues" evidence="1">
    <location>
        <begin position="1"/>
        <end position="18"/>
    </location>
</feature>
<feature type="region of interest" description="Disordered" evidence="1">
    <location>
        <begin position="1"/>
        <end position="33"/>
    </location>
</feature>
<evidence type="ECO:0000256" key="1">
    <source>
        <dbReference type="SAM" id="MobiDB-lite"/>
    </source>
</evidence>
<evidence type="ECO:0000313" key="3">
    <source>
        <dbReference type="Proteomes" id="UP001266305"/>
    </source>
</evidence>
<name>A0ABQ9VHC7_SAGOE</name>
<dbReference type="Proteomes" id="UP001266305">
    <property type="component" value="Unassembled WGS sequence"/>
</dbReference>
<organism evidence="2 3">
    <name type="scientific">Saguinus oedipus</name>
    <name type="common">Cotton-top tamarin</name>
    <name type="synonym">Oedipomidas oedipus</name>
    <dbReference type="NCBI Taxonomy" id="9490"/>
    <lineage>
        <taxon>Eukaryota</taxon>
        <taxon>Metazoa</taxon>
        <taxon>Chordata</taxon>
        <taxon>Craniata</taxon>
        <taxon>Vertebrata</taxon>
        <taxon>Euteleostomi</taxon>
        <taxon>Mammalia</taxon>
        <taxon>Eutheria</taxon>
        <taxon>Euarchontoglires</taxon>
        <taxon>Primates</taxon>
        <taxon>Haplorrhini</taxon>
        <taxon>Platyrrhini</taxon>
        <taxon>Cebidae</taxon>
        <taxon>Callitrichinae</taxon>
        <taxon>Saguinus</taxon>
    </lineage>
</organism>
<protein>
    <submittedName>
        <fullName evidence="2">Uncharacterized protein</fullName>
    </submittedName>
</protein>
<evidence type="ECO:0000313" key="2">
    <source>
        <dbReference type="EMBL" id="KAK2108783.1"/>
    </source>
</evidence>
<proteinExistence type="predicted"/>
<keyword evidence="3" id="KW-1185">Reference proteome</keyword>
<comment type="caution">
    <text evidence="2">The sequence shown here is derived from an EMBL/GenBank/DDBJ whole genome shotgun (WGS) entry which is preliminary data.</text>
</comment>